<evidence type="ECO:0000256" key="1">
    <source>
        <dbReference type="ARBA" id="ARBA00022618"/>
    </source>
</evidence>
<dbReference type="GO" id="GO:0005680">
    <property type="term" value="C:anaphase-promoting complex"/>
    <property type="evidence" value="ECO:0007669"/>
    <property type="project" value="InterPro"/>
</dbReference>
<dbReference type="GO" id="GO:0051301">
    <property type="term" value="P:cell division"/>
    <property type="evidence" value="ECO:0007669"/>
    <property type="project" value="UniProtKB-KW"/>
</dbReference>
<dbReference type="AlphaFoldDB" id="A0A7S3QQP9"/>
<accession>A0A7S3QQP9</accession>
<evidence type="ECO:0000256" key="4">
    <source>
        <dbReference type="SAM" id="MobiDB-lite"/>
    </source>
</evidence>
<dbReference type="InterPro" id="IPR024990">
    <property type="entry name" value="Apc1"/>
</dbReference>
<feature type="region of interest" description="Disordered" evidence="4">
    <location>
        <begin position="560"/>
        <end position="633"/>
    </location>
</feature>
<sequence>MRAVKANPDGNSYAMSMLLGSGGSIQEPDIDPGLHKSQGPKLTRTHTTELLTDSDVCEEVAVLGRRVVWAAGRSLRKSLTLQSEVIQKAVWTDFPEYGHRAVLCLLQPGCVTTCLAGGGLQDTPLASPVEHIWPCTLGLLLGSPHASGVRMITHPLDEPCPVLADVSLRAGCEGSYAGWSGEEVVWSSRSLPFVATHSKGAGRLALWLITKRAVRPTAIGNLPDLPAATPHPLHHLADTTPVNQVVSRGGSRPPSTAAAVPGAHTTSASMLDTPVSGGPASVAASGFSGWPSSVKRPVARTPEGRLSPSMFNPAPRGANTGLSLPALVKAGKAIGGFGASDARTVGREAPGSRVQAGLNTGLTGSRAIGADAGSLFDGAVSSVGVQMSRSGGLSLGGRSMSPVDPSGAASLEDSYLPLTGLPGLDGPRPVFCLLHEHDMQQVAVDAKPTEGHEVTDASGGLLLAVLCPDAQQLLVFTLPTTPAGRPGLHTCHPSQLPALAFTLPARAVAAVRATDTPAPRSPLGGRTMELLVLSPKGQLNVYQGSHQLCGISLPQAASPLQPPLQQQVHLQQTQPRHMQQQQQQQQRTADAAAGAAGAAAGIAAAGTADAAAGGVGTAAGTADSSRHSSSSRI</sequence>
<dbReference type="EMBL" id="HBIP01008674">
    <property type="protein sequence ID" value="CAE0489681.1"/>
    <property type="molecule type" value="Transcribed_RNA"/>
</dbReference>
<dbReference type="PANTHER" id="PTHR12827">
    <property type="entry name" value="MEIOTIC CHECKPOINT REGULATOR TSG24 FAMILY MEMBER"/>
    <property type="match status" value="1"/>
</dbReference>
<evidence type="ECO:0000313" key="5">
    <source>
        <dbReference type="EMBL" id="CAE0489681.1"/>
    </source>
</evidence>
<keyword evidence="3" id="KW-0131">Cell cycle</keyword>
<keyword evidence="1" id="KW-0132">Cell division</keyword>
<name>A0A7S3QQP9_DUNTE</name>
<dbReference type="PANTHER" id="PTHR12827:SF3">
    <property type="entry name" value="ANAPHASE-PROMOTING COMPLEX SUBUNIT 1"/>
    <property type="match status" value="1"/>
</dbReference>
<organism evidence="5">
    <name type="scientific">Dunaliella tertiolecta</name>
    <name type="common">Green alga</name>
    <dbReference type="NCBI Taxonomy" id="3047"/>
    <lineage>
        <taxon>Eukaryota</taxon>
        <taxon>Viridiplantae</taxon>
        <taxon>Chlorophyta</taxon>
        <taxon>core chlorophytes</taxon>
        <taxon>Chlorophyceae</taxon>
        <taxon>CS clade</taxon>
        <taxon>Chlamydomonadales</taxon>
        <taxon>Dunaliellaceae</taxon>
        <taxon>Dunaliella</taxon>
    </lineage>
</organism>
<dbReference type="GO" id="GO:0007091">
    <property type="term" value="P:metaphase/anaphase transition of mitotic cell cycle"/>
    <property type="evidence" value="ECO:0007669"/>
    <property type="project" value="TreeGrafter"/>
</dbReference>
<reference evidence="5" key="1">
    <citation type="submission" date="2021-01" db="EMBL/GenBank/DDBJ databases">
        <authorList>
            <person name="Corre E."/>
            <person name="Pelletier E."/>
            <person name="Niang G."/>
            <person name="Scheremetjew M."/>
            <person name="Finn R."/>
            <person name="Kale V."/>
            <person name="Holt S."/>
            <person name="Cochrane G."/>
            <person name="Meng A."/>
            <person name="Brown T."/>
            <person name="Cohen L."/>
        </authorList>
    </citation>
    <scope>NUCLEOTIDE SEQUENCE</scope>
    <source>
        <strain evidence="5">CCMP1320</strain>
    </source>
</reference>
<protein>
    <recommendedName>
        <fullName evidence="6">Anaphase-promoting complex subunit 1</fullName>
    </recommendedName>
</protein>
<keyword evidence="2" id="KW-0498">Mitosis</keyword>
<gene>
    <name evidence="5" type="ORF">DTER00134_LOCUS4752</name>
</gene>
<evidence type="ECO:0000256" key="3">
    <source>
        <dbReference type="ARBA" id="ARBA00023306"/>
    </source>
</evidence>
<proteinExistence type="predicted"/>
<dbReference type="GO" id="GO:0031145">
    <property type="term" value="P:anaphase-promoting complex-dependent catabolic process"/>
    <property type="evidence" value="ECO:0007669"/>
    <property type="project" value="TreeGrafter"/>
</dbReference>
<evidence type="ECO:0000256" key="2">
    <source>
        <dbReference type="ARBA" id="ARBA00022776"/>
    </source>
</evidence>
<feature type="region of interest" description="Disordered" evidence="4">
    <location>
        <begin position="244"/>
        <end position="314"/>
    </location>
</feature>
<dbReference type="GO" id="GO:0070979">
    <property type="term" value="P:protein K11-linked ubiquitination"/>
    <property type="evidence" value="ECO:0007669"/>
    <property type="project" value="TreeGrafter"/>
</dbReference>
<dbReference type="GO" id="GO:0060090">
    <property type="term" value="F:molecular adaptor activity"/>
    <property type="evidence" value="ECO:0007669"/>
    <property type="project" value="TreeGrafter"/>
</dbReference>
<evidence type="ECO:0008006" key="6">
    <source>
        <dbReference type="Google" id="ProtNLM"/>
    </source>
</evidence>